<accession>A0ABN7HJ07</accession>
<evidence type="ECO:0000313" key="1">
    <source>
        <dbReference type="EMBL" id="CAD6519642.1"/>
    </source>
</evidence>
<gene>
    <name evidence="1" type="ORF">LMG27952_01177</name>
</gene>
<organism evidence="1 2">
    <name type="scientific">Paraburkholderia hiiakae</name>
    <dbReference type="NCBI Taxonomy" id="1081782"/>
    <lineage>
        <taxon>Bacteria</taxon>
        <taxon>Pseudomonadati</taxon>
        <taxon>Pseudomonadota</taxon>
        <taxon>Betaproteobacteria</taxon>
        <taxon>Burkholderiales</taxon>
        <taxon>Burkholderiaceae</taxon>
        <taxon>Paraburkholderia</taxon>
    </lineage>
</organism>
<comment type="caution">
    <text evidence="1">The sequence shown here is derived from an EMBL/GenBank/DDBJ whole genome shotgun (WGS) entry which is preliminary data.</text>
</comment>
<protein>
    <recommendedName>
        <fullName evidence="3">Secreted protein</fullName>
    </recommendedName>
</protein>
<evidence type="ECO:0000313" key="2">
    <source>
        <dbReference type="Proteomes" id="UP000656319"/>
    </source>
</evidence>
<sequence length="236" mass="25493">MDYNSARTGINVAAIMAGTLLVPAMADAHGHQHQTTKHAEHIRHTVRAHGGQAVHHARGTHGSHHLYRVGVRMRNHGHHHGGWAPRAKGIHHPVDNELWTQQTVHAPTWVLPPVCDRVLTYTGACQPAVLEALRVLGQPTPVVEDRERMATHLQSILDHSGLHQVETACQSLLAQDQQKIAGLQLLLTQAHVAASDDCASEVRKLAGDETVATAASAVAGAQLQDRPILDSKADSQ</sequence>
<dbReference type="EMBL" id="CAJHCQ010000002">
    <property type="protein sequence ID" value="CAD6519642.1"/>
    <property type="molecule type" value="Genomic_DNA"/>
</dbReference>
<dbReference type="Proteomes" id="UP000656319">
    <property type="component" value="Unassembled WGS sequence"/>
</dbReference>
<dbReference type="RefSeq" id="WP_201694936.1">
    <property type="nucleotide sequence ID" value="NZ_CAJHCQ010000002.1"/>
</dbReference>
<evidence type="ECO:0008006" key="3">
    <source>
        <dbReference type="Google" id="ProtNLM"/>
    </source>
</evidence>
<keyword evidence="2" id="KW-1185">Reference proteome</keyword>
<reference evidence="1 2" key="1">
    <citation type="submission" date="2020-10" db="EMBL/GenBank/DDBJ databases">
        <authorList>
            <person name="Peeters C."/>
        </authorList>
    </citation>
    <scope>NUCLEOTIDE SEQUENCE [LARGE SCALE GENOMIC DNA]</scope>
    <source>
        <strain evidence="1 2">LMG 27952</strain>
    </source>
</reference>
<proteinExistence type="predicted"/>
<name>A0ABN7HJ07_9BURK</name>